<reference evidence="1 2" key="1">
    <citation type="submission" date="2018-08" db="EMBL/GenBank/DDBJ databases">
        <title>Genomic Encyclopedia of Archaeal and Bacterial Type Strains, Phase II (KMG-II): from individual species to whole genera.</title>
        <authorList>
            <person name="Goeker M."/>
        </authorList>
    </citation>
    <scope>NUCLEOTIDE SEQUENCE [LARGE SCALE GENOMIC DNA]</scope>
    <source>
        <strain evidence="1 2">DSM 45791</strain>
    </source>
</reference>
<comment type="caution">
    <text evidence="1">The sequence shown here is derived from an EMBL/GenBank/DDBJ whole genome shotgun (WGS) entry which is preliminary data.</text>
</comment>
<evidence type="ECO:0000313" key="1">
    <source>
        <dbReference type="EMBL" id="REH45926.1"/>
    </source>
</evidence>
<evidence type="ECO:0000313" key="2">
    <source>
        <dbReference type="Proteomes" id="UP000256269"/>
    </source>
</evidence>
<dbReference type="AlphaFoldDB" id="A0A3E0HI92"/>
<gene>
    <name evidence="1" type="ORF">BCF44_10758</name>
</gene>
<dbReference type="Proteomes" id="UP000256269">
    <property type="component" value="Unassembled WGS sequence"/>
</dbReference>
<name>A0A3E0HI92_9PSEU</name>
<dbReference type="EMBL" id="QUNO01000007">
    <property type="protein sequence ID" value="REH45926.1"/>
    <property type="molecule type" value="Genomic_DNA"/>
</dbReference>
<accession>A0A3E0HI92</accession>
<sequence length="99" mass="10028">MLLHEAVSLVCPADTVTVAGGGGVWEVATRESSSTGVFATVTFVELPPLTGVVTVQGPTTVPAWKLHPTYGPSRAAAVNGSTGFPSTVSFAVLDNAAFP</sequence>
<keyword evidence="2" id="KW-1185">Reference proteome</keyword>
<proteinExistence type="predicted"/>
<protein>
    <submittedName>
        <fullName evidence="1">Uncharacterized protein</fullName>
    </submittedName>
</protein>
<organism evidence="1 2">
    <name type="scientific">Kutzneria buriramensis</name>
    <dbReference type="NCBI Taxonomy" id="1045776"/>
    <lineage>
        <taxon>Bacteria</taxon>
        <taxon>Bacillati</taxon>
        <taxon>Actinomycetota</taxon>
        <taxon>Actinomycetes</taxon>
        <taxon>Pseudonocardiales</taxon>
        <taxon>Pseudonocardiaceae</taxon>
        <taxon>Kutzneria</taxon>
    </lineage>
</organism>